<dbReference type="AlphaFoldDB" id="A0A7S3C755"/>
<keyword evidence="1" id="KW-0812">Transmembrane</keyword>
<dbReference type="InterPro" id="IPR009688">
    <property type="entry name" value="FAM210A/B-like_dom"/>
</dbReference>
<dbReference type="Proteomes" id="UP001472866">
    <property type="component" value="Chromosome 01"/>
</dbReference>
<keyword evidence="1" id="KW-1133">Transmembrane helix</keyword>
<proteinExistence type="predicted"/>
<dbReference type="GO" id="GO:0005739">
    <property type="term" value="C:mitochondrion"/>
    <property type="evidence" value="ECO:0007669"/>
    <property type="project" value="TreeGrafter"/>
</dbReference>
<feature type="domain" description="DUF1279" evidence="2">
    <location>
        <begin position="116"/>
        <end position="212"/>
    </location>
</feature>
<evidence type="ECO:0000313" key="4">
    <source>
        <dbReference type="EMBL" id="WZN59120.1"/>
    </source>
</evidence>
<dbReference type="PANTHER" id="PTHR21377:SF18">
    <property type="entry name" value="DUF1279 DOMAIN-CONTAINING PROTEIN"/>
    <property type="match status" value="1"/>
</dbReference>
<name>A0A7S3C755_9CHLO</name>
<evidence type="ECO:0000259" key="2">
    <source>
        <dbReference type="Pfam" id="PF06916"/>
    </source>
</evidence>
<evidence type="ECO:0000313" key="5">
    <source>
        <dbReference type="Proteomes" id="UP001472866"/>
    </source>
</evidence>
<dbReference type="EMBL" id="HBHZ01000163">
    <property type="protein sequence ID" value="CAE0187069.1"/>
    <property type="molecule type" value="Transcribed_RNA"/>
</dbReference>
<dbReference type="InterPro" id="IPR045866">
    <property type="entry name" value="FAM210A/B-like"/>
</dbReference>
<dbReference type="PANTHER" id="PTHR21377">
    <property type="entry name" value="PROTEIN FAM210B, MITOCHONDRIAL"/>
    <property type="match status" value="1"/>
</dbReference>
<gene>
    <name evidence="3" type="ORF">CROS1456_LOCUS135</name>
    <name evidence="4" type="ORF">HKI87_01g06450</name>
</gene>
<sequence>MALVRRATELLARAGACSPAVSSELRVFGRASLLRTAVALPREGLGKCGSPPSWASHRGACGTAHDSAALFYRRKARPHCSGYGNLATAHTQLRTYCDGGKTVEGEDQGREGNVSKFKRMFRKYGPLFVGFYGSLYVCTLGTMYLCVDQGVIDSKFVIEITEQYADLLKQYGMDGIFNHGKVDGKAGSFAIAWIATKFTEPVRFGISVYCVPKLARVLFNKRG</sequence>
<protein>
    <submittedName>
        <fullName evidence="4">DUF1279 domain-containing protein</fullName>
    </submittedName>
</protein>
<evidence type="ECO:0000256" key="1">
    <source>
        <dbReference type="SAM" id="Phobius"/>
    </source>
</evidence>
<dbReference type="Pfam" id="PF06916">
    <property type="entry name" value="FAM210A-B_dom"/>
    <property type="match status" value="1"/>
</dbReference>
<keyword evidence="1" id="KW-0472">Membrane</keyword>
<organism evidence="3">
    <name type="scientific">Chloropicon roscoffensis</name>
    <dbReference type="NCBI Taxonomy" id="1461544"/>
    <lineage>
        <taxon>Eukaryota</taxon>
        <taxon>Viridiplantae</taxon>
        <taxon>Chlorophyta</taxon>
        <taxon>Chloropicophyceae</taxon>
        <taxon>Chloropicales</taxon>
        <taxon>Chloropicaceae</taxon>
        <taxon>Chloropicon</taxon>
    </lineage>
</organism>
<accession>A0A7S3C755</accession>
<dbReference type="EMBL" id="CP151501">
    <property type="protein sequence ID" value="WZN59120.1"/>
    <property type="molecule type" value="Genomic_DNA"/>
</dbReference>
<keyword evidence="5" id="KW-1185">Reference proteome</keyword>
<reference evidence="3" key="1">
    <citation type="submission" date="2021-01" db="EMBL/GenBank/DDBJ databases">
        <authorList>
            <person name="Corre E."/>
            <person name="Pelletier E."/>
            <person name="Niang G."/>
            <person name="Scheremetjew M."/>
            <person name="Finn R."/>
            <person name="Kale V."/>
            <person name="Holt S."/>
            <person name="Cochrane G."/>
            <person name="Meng A."/>
            <person name="Brown T."/>
            <person name="Cohen L."/>
        </authorList>
    </citation>
    <scope>NUCLEOTIDE SEQUENCE</scope>
    <source>
        <strain evidence="3">RCC1871</strain>
    </source>
</reference>
<feature type="transmembrane region" description="Helical" evidence="1">
    <location>
        <begin position="124"/>
        <end position="145"/>
    </location>
</feature>
<evidence type="ECO:0000313" key="3">
    <source>
        <dbReference type="EMBL" id="CAE0187069.1"/>
    </source>
</evidence>
<reference evidence="4 5" key="2">
    <citation type="submission" date="2024-03" db="EMBL/GenBank/DDBJ databases">
        <title>Complete genome sequence of the green alga Chloropicon roscoffensis RCC1871.</title>
        <authorList>
            <person name="Lemieux C."/>
            <person name="Pombert J.-F."/>
            <person name="Otis C."/>
            <person name="Turmel M."/>
        </authorList>
    </citation>
    <scope>NUCLEOTIDE SEQUENCE [LARGE SCALE GENOMIC DNA]</scope>
    <source>
        <strain evidence="4 5">RCC1871</strain>
    </source>
</reference>